<name>A0ABU3Q084_9ACTN</name>
<protein>
    <submittedName>
        <fullName evidence="4">Phosphoribosyltransferase family protein</fullName>
    </submittedName>
</protein>
<sequence length="273" mass="28127">MPPTDRPTDRPAATPWLRDALVDLVAGGRCVGCDRPGRLVCAGCRAGLAVPGAGPRPAFVDPRPPGLGVVWSATTHEGVARGMVVGLKERAHLALRRPLADLLAGAVLGAATEALGAAGTPRTPAAARILLCPVPPSPGSVRRRGHDPVGGVTRTAARVLRAAGHDVRLVPLLVSRGAVADQGDLGAAERVLNVRGTLWCPAAVLERARRRHGSGHVVVCDDVVTTGSTLLEARRALAAVGVQVVAGATVTSTPRRSPPTRRRPDRDRPATAG</sequence>
<comment type="similarity">
    <text evidence="1">Belongs to the ComF/GntX family.</text>
</comment>
<evidence type="ECO:0000313" key="5">
    <source>
        <dbReference type="Proteomes" id="UP001268542"/>
    </source>
</evidence>
<evidence type="ECO:0000259" key="3">
    <source>
        <dbReference type="Pfam" id="PF00156"/>
    </source>
</evidence>
<dbReference type="Pfam" id="PF00156">
    <property type="entry name" value="Pribosyltran"/>
    <property type="match status" value="1"/>
</dbReference>
<dbReference type="SUPFAM" id="SSF53271">
    <property type="entry name" value="PRTase-like"/>
    <property type="match status" value="1"/>
</dbReference>
<dbReference type="InterPro" id="IPR051910">
    <property type="entry name" value="ComF/GntX_DNA_util-trans"/>
</dbReference>
<evidence type="ECO:0000256" key="1">
    <source>
        <dbReference type="ARBA" id="ARBA00008007"/>
    </source>
</evidence>
<evidence type="ECO:0000313" key="4">
    <source>
        <dbReference type="EMBL" id="MDT9594917.1"/>
    </source>
</evidence>
<dbReference type="PANTHER" id="PTHR47505">
    <property type="entry name" value="DNA UTILIZATION PROTEIN YHGH"/>
    <property type="match status" value="1"/>
</dbReference>
<comment type="caution">
    <text evidence="4">The sequence shown here is derived from an EMBL/GenBank/DDBJ whole genome shotgun (WGS) entry which is preliminary data.</text>
</comment>
<feature type="domain" description="Phosphoribosyltransferase" evidence="3">
    <location>
        <begin position="216"/>
        <end position="257"/>
    </location>
</feature>
<keyword evidence="4" id="KW-0328">Glycosyltransferase</keyword>
<dbReference type="PANTHER" id="PTHR47505:SF1">
    <property type="entry name" value="DNA UTILIZATION PROTEIN YHGH"/>
    <property type="match status" value="1"/>
</dbReference>
<dbReference type="EMBL" id="JAVYII010000009">
    <property type="protein sequence ID" value="MDT9594917.1"/>
    <property type="molecule type" value="Genomic_DNA"/>
</dbReference>
<feature type="region of interest" description="Disordered" evidence="2">
    <location>
        <begin position="249"/>
        <end position="273"/>
    </location>
</feature>
<dbReference type="GO" id="GO:0016757">
    <property type="term" value="F:glycosyltransferase activity"/>
    <property type="evidence" value="ECO:0007669"/>
    <property type="project" value="UniProtKB-KW"/>
</dbReference>
<keyword evidence="4" id="KW-0808">Transferase</keyword>
<organism evidence="4 5">
    <name type="scientific">Nocardioides imazamoxiresistens</name>
    <dbReference type="NCBI Taxonomy" id="3231893"/>
    <lineage>
        <taxon>Bacteria</taxon>
        <taxon>Bacillati</taxon>
        <taxon>Actinomycetota</taxon>
        <taxon>Actinomycetes</taxon>
        <taxon>Propionibacteriales</taxon>
        <taxon>Nocardioidaceae</taxon>
        <taxon>Nocardioides</taxon>
    </lineage>
</organism>
<feature type="compositionally biased region" description="Basic and acidic residues" evidence="2">
    <location>
        <begin position="262"/>
        <end position="273"/>
    </location>
</feature>
<dbReference type="InterPro" id="IPR029057">
    <property type="entry name" value="PRTase-like"/>
</dbReference>
<evidence type="ECO:0000256" key="2">
    <source>
        <dbReference type="SAM" id="MobiDB-lite"/>
    </source>
</evidence>
<dbReference type="Proteomes" id="UP001268542">
    <property type="component" value="Unassembled WGS sequence"/>
</dbReference>
<dbReference type="Gene3D" id="3.40.50.2020">
    <property type="match status" value="1"/>
</dbReference>
<keyword evidence="5" id="KW-1185">Reference proteome</keyword>
<reference evidence="4 5" key="1">
    <citation type="submission" date="2023-08" db="EMBL/GenBank/DDBJ databases">
        <title>Nocardioides seae sp. nov., a bacterium isolated from a soil.</title>
        <authorList>
            <person name="Wang X."/>
        </authorList>
    </citation>
    <scope>NUCLEOTIDE SEQUENCE [LARGE SCALE GENOMIC DNA]</scope>
    <source>
        <strain evidence="4 5">YZH12</strain>
    </source>
</reference>
<dbReference type="InterPro" id="IPR000836">
    <property type="entry name" value="PRTase_dom"/>
</dbReference>
<proteinExistence type="inferred from homology"/>
<gene>
    <name evidence="4" type="ORF">RDV89_17645</name>
</gene>
<dbReference type="RefSeq" id="WP_315735168.1">
    <property type="nucleotide sequence ID" value="NZ_JAVYII010000009.1"/>
</dbReference>
<accession>A0ABU3Q084</accession>